<keyword evidence="1" id="KW-0732">Signal</keyword>
<name>A0A4U7B381_9PEZI</name>
<feature type="chain" id="PRO_5020689407" description="PEBP-like protein" evidence="1">
    <location>
        <begin position="20"/>
        <end position="225"/>
    </location>
</feature>
<dbReference type="EMBL" id="PTQR01000066">
    <property type="protein sequence ID" value="TKX22534.1"/>
    <property type="molecule type" value="Genomic_DNA"/>
</dbReference>
<feature type="signal peptide" evidence="1">
    <location>
        <begin position="1"/>
        <end position="19"/>
    </location>
</feature>
<reference evidence="2 3" key="1">
    <citation type="submission" date="2018-02" db="EMBL/GenBank/DDBJ databases">
        <title>Draft genome sequences of Elsinoe sp., causing black scab on jojoba.</title>
        <authorList>
            <person name="Stodart B."/>
            <person name="Jeffress S."/>
            <person name="Ash G."/>
            <person name="Arun Chinnappa K."/>
        </authorList>
    </citation>
    <scope>NUCLEOTIDE SEQUENCE [LARGE SCALE GENOMIC DNA]</scope>
    <source>
        <strain evidence="2 3">Hillstone_2</strain>
    </source>
</reference>
<dbReference type="CDD" id="cd00866">
    <property type="entry name" value="PEBP_euk"/>
    <property type="match status" value="1"/>
</dbReference>
<organism evidence="2 3">
    <name type="scientific">Elsinoe australis</name>
    <dbReference type="NCBI Taxonomy" id="40998"/>
    <lineage>
        <taxon>Eukaryota</taxon>
        <taxon>Fungi</taxon>
        <taxon>Dikarya</taxon>
        <taxon>Ascomycota</taxon>
        <taxon>Pezizomycotina</taxon>
        <taxon>Dothideomycetes</taxon>
        <taxon>Dothideomycetidae</taxon>
        <taxon>Myriangiales</taxon>
        <taxon>Elsinoaceae</taxon>
        <taxon>Elsinoe</taxon>
    </lineage>
</organism>
<accession>A0A4U7B381</accession>
<evidence type="ECO:0008006" key="4">
    <source>
        <dbReference type="Google" id="ProtNLM"/>
    </source>
</evidence>
<gene>
    <name evidence="2" type="ORF">C1H76_5317</name>
</gene>
<dbReference type="InterPro" id="IPR035810">
    <property type="entry name" value="PEBP_euk"/>
</dbReference>
<dbReference type="InterPro" id="IPR036610">
    <property type="entry name" value="PEBP-like_sf"/>
</dbReference>
<protein>
    <recommendedName>
        <fullName evidence="4">PEBP-like protein</fullName>
    </recommendedName>
</protein>
<dbReference type="Gene3D" id="3.90.280.10">
    <property type="entry name" value="PEBP-like"/>
    <property type="match status" value="1"/>
</dbReference>
<dbReference type="SUPFAM" id="SSF49777">
    <property type="entry name" value="PEBP-like"/>
    <property type="match status" value="1"/>
</dbReference>
<dbReference type="AlphaFoldDB" id="A0A4U7B381"/>
<comment type="caution">
    <text evidence="2">The sequence shown here is derived from an EMBL/GenBank/DDBJ whole genome shotgun (WGS) entry which is preliminary data.</text>
</comment>
<dbReference type="Pfam" id="PF01161">
    <property type="entry name" value="PBP"/>
    <property type="match status" value="1"/>
</dbReference>
<dbReference type="InterPro" id="IPR008914">
    <property type="entry name" value="PEBP"/>
</dbReference>
<dbReference type="Proteomes" id="UP000308133">
    <property type="component" value="Unassembled WGS sequence"/>
</dbReference>
<proteinExistence type="predicted"/>
<evidence type="ECO:0000313" key="2">
    <source>
        <dbReference type="EMBL" id="TKX22534.1"/>
    </source>
</evidence>
<dbReference type="PANTHER" id="PTHR11362:SF82">
    <property type="entry name" value="PHOSPHATIDYLETHANOLAMINE-BINDING PROTEIN 4"/>
    <property type="match status" value="1"/>
</dbReference>
<dbReference type="PANTHER" id="PTHR11362">
    <property type="entry name" value="PHOSPHATIDYLETHANOLAMINE-BINDING PROTEIN"/>
    <property type="match status" value="1"/>
</dbReference>
<sequence length="225" mass="23874">MQFKNSLIASAALVASAMAQSPAGFSPSTKTPLGIKFGNTILFPNETLPQSLPDTVTPTPYSAIPYLSKYMLLLVDLSIPEYFFTDEQIATLVHGLGAGRTTRLHWWQTNVTHNILDGSFKYDSGAALAPYAGPQPPAGDSAHDYVFWLFPQPSNFVAPAAALAGEFDDPSSDARFNFSLPALAKQVGNPIAANYMRVENAANPGAVTTVPAVALPTSISVSISL</sequence>
<evidence type="ECO:0000313" key="3">
    <source>
        <dbReference type="Proteomes" id="UP000308133"/>
    </source>
</evidence>
<evidence type="ECO:0000256" key="1">
    <source>
        <dbReference type="SAM" id="SignalP"/>
    </source>
</evidence>